<feature type="non-terminal residue" evidence="2">
    <location>
        <position position="57"/>
    </location>
</feature>
<name>A0ABW3A684_9ACTN</name>
<dbReference type="EMBL" id="JBHTHM010001335">
    <property type="protein sequence ID" value="MFD0786402.1"/>
    <property type="molecule type" value="Genomic_DNA"/>
</dbReference>
<keyword evidence="3" id="KW-1185">Reference proteome</keyword>
<dbReference type="Proteomes" id="UP001597053">
    <property type="component" value="Unassembled WGS sequence"/>
</dbReference>
<dbReference type="Pfam" id="PF12439">
    <property type="entry name" value="GDE_N"/>
    <property type="match status" value="1"/>
</dbReference>
<reference evidence="3" key="1">
    <citation type="journal article" date="2019" name="Int. J. Syst. Evol. Microbiol.">
        <title>The Global Catalogue of Microorganisms (GCM) 10K type strain sequencing project: providing services to taxonomists for standard genome sequencing and annotation.</title>
        <authorList>
            <consortium name="The Broad Institute Genomics Platform"/>
            <consortium name="The Broad Institute Genome Sequencing Center for Infectious Disease"/>
            <person name="Wu L."/>
            <person name="Ma J."/>
        </authorList>
    </citation>
    <scope>NUCLEOTIDE SEQUENCE [LARGE SCALE GENOMIC DNA]</scope>
    <source>
        <strain evidence="3">JCM 32148</strain>
    </source>
</reference>
<protein>
    <submittedName>
        <fullName evidence="2">Glycogen debranching enzyme N-terminal domain-containing protein</fullName>
    </submittedName>
</protein>
<organism evidence="2 3">
    <name type="scientific">Micromonospora azadirachtae</name>
    <dbReference type="NCBI Taxonomy" id="1970735"/>
    <lineage>
        <taxon>Bacteria</taxon>
        <taxon>Bacillati</taxon>
        <taxon>Actinomycetota</taxon>
        <taxon>Actinomycetes</taxon>
        <taxon>Micromonosporales</taxon>
        <taxon>Micromonosporaceae</taxon>
        <taxon>Micromonospora</taxon>
    </lineage>
</organism>
<proteinExistence type="predicted"/>
<dbReference type="InterPro" id="IPR024742">
    <property type="entry name" value="Glycogen_debranch_N"/>
</dbReference>
<evidence type="ECO:0000313" key="3">
    <source>
        <dbReference type="Proteomes" id="UP001597053"/>
    </source>
</evidence>
<accession>A0ABW3A684</accession>
<evidence type="ECO:0000259" key="1">
    <source>
        <dbReference type="Pfam" id="PF12439"/>
    </source>
</evidence>
<comment type="caution">
    <text evidence="2">The sequence shown here is derived from an EMBL/GenBank/DDBJ whole genome shotgun (WGS) entry which is preliminary data.</text>
</comment>
<evidence type="ECO:0000313" key="2">
    <source>
        <dbReference type="EMBL" id="MFD0786402.1"/>
    </source>
</evidence>
<feature type="domain" description="Glycogen debranching enzyme bacterial and archaeal type N-terminal" evidence="1">
    <location>
        <begin position="20"/>
        <end position="55"/>
    </location>
</feature>
<sequence>MIDIRFGPQVCTELTSGATREWLVPDGVGGYAMGTVSGLRTRRYHGLLVVAGDRPAA</sequence>
<gene>
    <name evidence="2" type="ORF">ACFQZ8_21085</name>
</gene>